<accession>A0ABU7CLH0</accession>
<protein>
    <submittedName>
        <fullName evidence="1">Uncharacterized protein</fullName>
    </submittedName>
</protein>
<dbReference type="Proteomes" id="UP001345963">
    <property type="component" value="Unassembled WGS sequence"/>
</dbReference>
<dbReference type="EMBL" id="JAHUTI010092569">
    <property type="protein sequence ID" value="MED6262438.1"/>
    <property type="molecule type" value="Genomic_DNA"/>
</dbReference>
<organism evidence="1 2">
    <name type="scientific">Ataeniobius toweri</name>
    <dbReference type="NCBI Taxonomy" id="208326"/>
    <lineage>
        <taxon>Eukaryota</taxon>
        <taxon>Metazoa</taxon>
        <taxon>Chordata</taxon>
        <taxon>Craniata</taxon>
        <taxon>Vertebrata</taxon>
        <taxon>Euteleostomi</taxon>
        <taxon>Actinopterygii</taxon>
        <taxon>Neopterygii</taxon>
        <taxon>Teleostei</taxon>
        <taxon>Neoteleostei</taxon>
        <taxon>Acanthomorphata</taxon>
        <taxon>Ovalentaria</taxon>
        <taxon>Atherinomorphae</taxon>
        <taxon>Cyprinodontiformes</taxon>
        <taxon>Goodeidae</taxon>
        <taxon>Ataeniobius</taxon>
    </lineage>
</organism>
<comment type="caution">
    <text evidence="1">The sequence shown here is derived from an EMBL/GenBank/DDBJ whole genome shotgun (WGS) entry which is preliminary data.</text>
</comment>
<keyword evidence="2" id="KW-1185">Reference proteome</keyword>
<sequence>MLLTVRKMFYKSRGDRAFAVWAPKMWDELLLEGQSDLLRGAKMDSLDALRQLALACEACGLTSSPSNSSNSFSTAELHYSSQLTSGRRSSTHGNGRI</sequence>
<evidence type="ECO:0000313" key="1">
    <source>
        <dbReference type="EMBL" id="MED6262438.1"/>
    </source>
</evidence>
<evidence type="ECO:0000313" key="2">
    <source>
        <dbReference type="Proteomes" id="UP001345963"/>
    </source>
</evidence>
<name>A0ABU7CLH0_9TELE</name>
<proteinExistence type="predicted"/>
<reference evidence="1 2" key="1">
    <citation type="submission" date="2021-07" db="EMBL/GenBank/DDBJ databases">
        <authorList>
            <person name="Palmer J.M."/>
        </authorList>
    </citation>
    <scope>NUCLEOTIDE SEQUENCE [LARGE SCALE GENOMIC DNA]</scope>
    <source>
        <strain evidence="1 2">AT_MEX2019</strain>
        <tissue evidence="1">Muscle</tissue>
    </source>
</reference>
<gene>
    <name evidence="1" type="ORF">ATANTOWER_019385</name>
</gene>